<feature type="compositionally biased region" description="Basic and acidic residues" evidence="1">
    <location>
        <begin position="1135"/>
        <end position="1144"/>
    </location>
</feature>
<reference evidence="4 5" key="1">
    <citation type="submission" date="2024-01" db="EMBL/GenBank/DDBJ databases">
        <title>The genome of the rayed Mediterranean limpet Patella caerulea (Linnaeus, 1758).</title>
        <authorList>
            <person name="Anh-Thu Weber A."/>
            <person name="Halstead-Nussloch G."/>
        </authorList>
    </citation>
    <scope>NUCLEOTIDE SEQUENCE [LARGE SCALE GENOMIC DNA]</scope>
    <source>
        <strain evidence="4">AATW-2023a</strain>
        <tissue evidence="4">Whole specimen</tissue>
    </source>
</reference>
<evidence type="ECO:0000256" key="2">
    <source>
        <dbReference type="SAM" id="SignalP"/>
    </source>
</evidence>
<sequence length="1144" mass="127288">MSTPFSLRICCIAAMAPALTDAASQAKIKLSGAPISPTKTSILNGRNPNDQPAKKGEVCNVFNPVLLGSKTVIKIPSTLHHLTESLKLGVKTSSRVKTKSKSNSKNKTVNPENIPVNEKGLCKHQKPSTFQQEFLKSINIFDRMNQPVPVNGNQHSEKVTESCSLPPVIQNDVKPILVNGKTKLKNIDLNNKEYEDDIKNNVPEFVNMGNRNNLANDGEIVNNSDTVIEKEDTDSGTMVPEMKPLSSLDLDNKQSDITILSSGAVIVNDTEIKKIVTVAQERPKTMPQVSKAEKLRAVIETSSEMDLRLEASNTQAQLERRMDFYLRRVRRLQGRELEQHVRNQITLCVEHQQKNLQTVTRAVSSHHSYGLNAKSELNTNVLNKSLSTAALVNLVQQAQKQASQNSTSEISAKRQETTNVLNMDRKTRRECQKVSDQFLMNVHHAETVIDSDATESSSGGESCDEGDPIPVNYRKLHRPLYKRAEWKWCVERAAVASRWTWLQAQVSDLEYRIRQQSDIYKQIRQSKGSIVLGDPPSPPNFMTRPNPGGQKVSLASRDKKTEMSPCNISNLLSNVDKQANRLTLSLGNVLSPAPSPVLGAKSCASSPASSVNGLIESPLVSQGLDSEDKDIIPLPSVEDGIQNVNKSPVTDSSCQAARCRPLRSYRKRKLLRTRGLHQSSRKAARLSTVDCHCYPPVTPCPMCGGRYNNKQQVDADSMPIRERVSLLDSSFHPVLSFSHDIPLHLHFESLIKTGNWMTKPNKTNVNKNNKKRKYKTRIISDQKRKLSKNAAAAILQSAKIRNKYENKAIKRGHNSVWNSKANKKNMKVENKRRKAAKLAVAALKRQARYISSDSNLANSISGEGNLSSSCSASLLKEMRAESLRKKRGENAYDINNIVIPYSIAAATRVEKLQYKEIATPEWRDVSQETSLDADQSSSDIEDISDASFSIRHQKCEAEEKKRFASFIQYPMRRRIRTDLGISTSDPASPDPLGTETFIHTSQEHRPSSPLSAFGDESVGSVHIHRRSSSISKRFSVSSSLDDPMEYEREKVDPWSPRTFPLSETDYEEMKSVEPHVYETLPVISPVQPTVNADVITDSSSRTESTPGSSRPTSPIQSSCSNSVMDDDDPNDPEWTGDKSPGKEN</sequence>
<dbReference type="PROSITE" id="PS52052">
    <property type="entry name" value="PEHE"/>
    <property type="match status" value="1"/>
</dbReference>
<keyword evidence="2" id="KW-0732">Signal</keyword>
<dbReference type="GO" id="GO:0035035">
    <property type="term" value="F:histone acetyltransferase binding"/>
    <property type="evidence" value="ECO:0007669"/>
    <property type="project" value="TreeGrafter"/>
</dbReference>
<dbReference type="Pfam" id="PF15275">
    <property type="entry name" value="PEHE"/>
    <property type="match status" value="1"/>
</dbReference>
<accession>A0AAN8JU83</accession>
<protein>
    <recommendedName>
        <fullName evidence="3">PEHE domain-containing protein</fullName>
    </recommendedName>
</protein>
<evidence type="ECO:0000313" key="4">
    <source>
        <dbReference type="EMBL" id="KAK6182811.1"/>
    </source>
</evidence>
<feature type="region of interest" description="Disordered" evidence="1">
    <location>
        <begin position="93"/>
        <end position="119"/>
    </location>
</feature>
<name>A0AAN8JU83_PATCE</name>
<organism evidence="4 5">
    <name type="scientific">Patella caerulea</name>
    <name type="common">Rayed Mediterranean limpet</name>
    <dbReference type="NCBI Taxonomy" id="87958"/>
    <lineage>
        <taxon>Eukaryota</taxon>
        <taxon>Metazoa</taxon>
        <taxon>Spiralia</taxon>
        <taxon>Lophotrochozoa</taxon>
        <taxon>Mollusca</taxon>
        <taxon>Gastropoda</taxon>
        <taxon>Patellogastropoda</taxon>
        <taxon>Patelloidea</taxon>
        <taxon>Patellidae</taxon>
        <taxon>Patella</taxon>
    </lineage>
</organism>
<evidence type="ECO:0000259" key="3">
    <source>
        <dbReference type="PROSITE" id="PS52052"/>
    </source>
</evidence>
<feature type="region of interest" description="Disordered" evidence="1">
    <location>
        <begin position="1088"/>
        <end position="1144"/>
    </location>
</feature>
<dbReference type="PANTHER" id="PTHR22443">
    <property type="entry name" value="NON-SPECIFIC LETHAL 1, ISOFORM M"/>
    <property type="match status" value="1"/>
</dbReference>
<dbReference type="InterPro" id="IPR029332">
    <property type="entry name" value="PEHE_dom"/>
</dbReference>
<dbReference type="Gene3D" id="6.10.250.3170">
    <property type="match status" value="1"/>
</dbReference>
<feature type="chain" id="PRO_5042922764" description="PEHE domain-containing protein" evidence="2">
    <location>
        <begin position="23"/>
        <end position="1144"/>
    </location>
</feature>
<dbReference type="GO" id="GO:0044545">
    <property type="term" value="C:NSL complex"/>
    <property type="evidence" value="ECO:0007669"/>
    <property type="project" value="TreeGrafter"/>
</dbReference>
<dbReference type="InterPro" id="IPR026180">
    <property type="entry name" value="NSL1"/>
</dbReference>
<comment type="caution">
    <text evidence="4">The sequence shown here is derived from an EMBL/GenBank/DDBJ whole genome shotgun (WGS) entry which is preliminary data.</text>
</comment>
<evidence type="ECO:0000256" key="1">
    <source>
        <dbReference type="SAM" id="MobiDB-lite"/>
    </source>
</evidence>
<dbReference type="Proteomes" id="UP001347796">
    <property type="component" value="Unassembled WGS sequence"/>
</dbReference>
<proteinExistence type="predicted"/>
<feature type="compositionally biased region" description="Basic residues" evidence="1">
    <location>
        <begin position="94"/>
        <end position="104"/>
    </location>
</feature>
<feature type="domain" description="PEHE" evidence="3">
    <location>
        <begin position="916"/>
        <end position="1054"/>
    </location>
</feature>
<dbReference type="PANTHER" id="PTHR22443:SF18">
    <property type="entry name" value="NON-SPECIFIC LETHAL 1, ISOFORM M"/>
    <property type="match status" value="1"/>
</dbReference>
<feature type="region of interest" description="Disordered" evidence="1">
    <location>
        <begin position="529"/>
        <end position="553"/>
    </location>
</feature>
<evidence type="ECO:0000313" key="5">
    <source>
        <dbReference type="Proteomes" id="UP001347796"/>
    </source>
</evidence>
<keyword evidence="5" id="KW-1185">Reference proteome</keyword>
<dbReference type="AlphaFoldDB" id="A0AAN8JU83"/>
<gene>
    <name evidence="4" type="ORF">SNE40_010406</name>
</gene>
<dbReference type="SMART" id="SM01300">
    <property type="entry name" value="PEHE"/>
    <property type="match status" value="1"/>
</dbReference>
<dbReference type="EMBL" id="JAZGQO010000007">
    <property type="protein sequence ID" value="KAK6182811.1"/>
    <property type="molecule type" value="Genomic_DNA"/>
</dbReference>
<feature type="signal peptide" evidence="2">
    <location>
        <begin position="1"/>
        <end position="22"/>
    </location>
</feature>
<feature type="compositionally biased region" description="Low complexity" evidence="1">
    <location>
        <begin position="1098"/>
        <end position="1114"/>
    </location>
</feature>